<comment type="caution">
    <text evidence="8">The sequence shown here is derived from an EMBL/GenBank/DDBJ whole genome shotgun (WGS) entry which is preliminary data.</text>
</comment>
<organism evidence="8 9">
    <name type="scientific">Halorubrum miltondacostae</name>
    <dbReference type="NCBI Taxonomy" id="3076378"/>
    <lineage>
        <taxon>Archaea</taxon>
        <taxon>Methanobacteriati</taxon>
        <taxon>Methanobacteriota</taxon>
        <taxon>Stenosarchaea group</taxon>
        <taxon>Halobacteria</taxon>
        <taxon>Halobacteriales</taxon>
        <taxon>Haloferacaceae</taxon>
        <taxon>Halorubrum</taxon>
    </lineage>
</organism>
<keyword evidence="5" id="KW-0812">Transmembrane</keyword>
<dbReference type="InterPro" id="IPR004089">
    <property type="entry name" value="MCPsignal_dom"/>
</dbReference>
<dbReference type="Pfam" id="PF00015">
    <property type="entry name" value="MCPsignal"/>
    <property type="match status" value="1"/>
</dbReference>
<dbReference type="Gene3D" id="6.10.340.10">
    <property type="match status" value="1"/>
</dbReference>
<protein>
    <submittedName>
        <fullName evidence="8">Methyl-accepting chemotaxis protein</fullName>
    </submittedName>
</protein>
<evidence type="ECO:0000313" key="8">
    <source>
        <dbReference type="EMBL" id="MEZ3164954.1"/>
    </source>
</evidence>
<dbReference type="Gene3D" id="1.10.287.950">
    <property type="entry name" value="Methyl-accepting chemotaxis protein"/>
    <property type="match status" value="1"/>
</dbReference>
<dbReference type="InterPro" id="IPR003660">
    <property type="entry name" value="HAMP_dom"/>
</dbReference>
<reference evidence="8 9" key="1">
    <citation type="submission" date="2024-06" db="EMBL/GenBank/DDBJ databases">
        <title>Halorubrum miltondacostae sp. nov., a potential PHA producer isolated from an inland solar saltern in Rio Maior, Portugal.</title>
        <authorList>
            <person name="Albuquerque L."/>
            <person name="Viver T."/>
            <person name="Barroso C."/>
            <person name="Claudino R."/>
            <person name="Galvan M."/>
            <person name="Simoes G."/>
            <person name="Lobo Da Cunha A."/>
            <person name="Egas C."/>
        </authorList>
    </citation>
    <scope>NUCLEOTIDE SEQUENCE [LARGE SCALE GENOMIC DNA]</scope>
    <source>
        <strain evidence="8 9">RMP-11</strain>
    </source>
</reference>
<keyword evidence="9" id="KW-1185">Reference proteome</keyword>
<dbReference type="AlphaFoldDB" id="A0ABD5M3W4"/>
<sequence>MLDKIAVDQLDLRPKLIIAFVIVALLVGVTGAVGYQAVGDVDREAHAISEDADKIDASLNMLVAIDEQQVAVHAALLGEEGEQSNFQAAGERFDEYSAELQQQELSEAEQAEFEELQGQHEQYSTTAQELFTALEAGEMEQAQAKSDELDTIVADTRGSAKALEQAAIENKEASVVSADSTTQAAQLEVLGLTIGAFIVAILIGLFVAGRITPPIKQLSNGLTAISNGELDTEVDQHVENDELGRMVEAYTKMQENLEGVFSQIGTASEGLKQGDLDWEFESQYPGTYGETMANLETGAGELSASFEQIQSVSSDLQQGVLDDNINTDRPGQYGAVLDDLAVGTTQLSNSFGQISAASDRLEQGQLAQDIDTEYPGAYGDVLSNLENGIDRLSESVGNVKQIVENVATSSDVVAQNTEEVKEASEEVAGSVEEISYGADTQSENLQEVANEMNDMSATVEEVASSADQVAVTAGEAVEQGNEGREYASEATDEIESIEEQADEAAAQVEALEEAMTEIGEIVEMISGIAEKTNILALNASIEAARAGEAGEGFGVVASEVKSLAEEAEKATTAVEERIETAQANTTETVAGMEEMSERVKRGSETIENAIEMFDGIADAVQEAESGIREISDATDDQAASTEEVVSVVDEVASVSEQTAAEASNVSAATEEQTSSLAETTETIQELSALAGDLNEQVDAFAVGYVLVMSVVGTMLMQYSTPIENILVPQMSGYFSDSSDGS</sequence>
<feature type="domain" description="HAMP" evidence="7">
    <location>
        <begin position="209"/>
        <end position="262"/>
    </location>
</feature>
<dbReference type="Pfam" id="PF00672">
    <property type="entry name" value="HAMP"/>
    <property type="match status" value="1"/>
</dbReference>
<dbReference type="EMBL" id="JBEDNY010000005">
    <property type="protein sequence ID" value="MEZ3164954.1"/>
    <property type="molecule type" value="Genomic_DNA"/>
</dbReference>
<dbReference type="PROSITE" id="PS50885">
    <property type="entry name" value="HAMP"/>
    <property type="match status" value="1"/>
</dbReference>
<dbReference type="SUPFAM" id="SSF58104">
    <property type="entry name" value="Methyl-accepting chemotaxis protein (MCP) signaling domain"/>
    <property type="match status" value="1"/>
</dbReference>
<evidence type="ECO:0000256" key="3">
    <source>
        <dbReference type="PROSITE-ProRule" id="PRU00284"/>
    </source>
</evidence>
<comment type="similarity">
    <text evidence="2">Belongs to the methyl-accepting chemotaxis (MCP) protein family.</text>
</comment>
<dbReference type="PANTHER" id="PTHR32089:SF112">
    <property type="entry name" value="LYSOZYME-LIKE PROTEIN-RELATED"/>
    <property type="match status" value="1"/>
</dbReference>
<keyword evidence="5" id="KW-1133">Transmembrane helix</keyword>
<feature type="transmembrane region" description="Helical" evidence="5">
    <location>
        <begin position="16"/>
        <end position="38"/>
    </location>
</feature>
<dbReference type="Proteomes" id="UP001567572">
    <property type="component" value="Unassembled WGS sequence"/>
</dbReference>
<evidence type="ECO:0000256" key="4">
    <source>
        <dbReference type="SAM" id="Coils"/>
    </source>
</evidence>
<dbReference type="SMART" id="SM00304">
    <property type="entry name" value="HAMP"/>
    <property type="match status" value="2"/>
</dbReference>
<evidence type="ECO:0000256" key="1">
    <source>
        <dbReference type="ARBA" id="ARBA00023224"/>
    </source>
</evidence>
<gene>
    <name evidence="8" type="ORF">ABNG04_13895</name>
</gene>
<dbReference type="GO" id="GO:0007165">
    <property type="term" value="P:signal transduction"/>
    <property type="evidence" value="ECO:0007669"/>
    <property type="project" value="UniProtKB-KW"/>
</dbReference>
<dbReference type="CDD" id="cd06225">
    <property type="entry name" value="HAMP"/>
    <property type="match status" value="1"/>
</dbReference>
<dbReference type="PROSITE" id="PS50111">
    <property type="entry name" value="CHEMOTAXIS_TRANSDUC_2"/>
    <property type="match status" value="1"/>
</dbReference>
<name>A0ABD5M3W4_9EURY</name>
<feature type="domain" description="Methyl-accepting transducer" evidence="6">
    <location>
        <begin position="416"/>
        <end position="652"/>
    </location>
</feature>
<feature type="coiled-coil region" evidence="4">
    <location>
        <begin position="564"/>
        <end position="612"/>
    </location>
</feature>
<keyword evidence="5" id="KW-0472">Membrane</keyword>
<dbReference type="RefSeq" id="WP_371162995.1">
    <property type="nucleotide sequence ID" value="NZ_JBEDNY010000005.1"/>
</dbReference>
<dbReference type="PANTHER" id="PTHR32089">
    <property type="entry name" value="METHYL-ACCEPTING CHEMOTAXIS PROTEIN MCPB"/>
    <property type="match status" value="1"/>
</dbReference>
<dbReference type="CDD" id="cd11386">
    <property type="entry name" value="MCP_signal"/>
    <property type="match status" value="1"/>
</dbReference>
<evidence type="ECO:0000259" key="7">
    <source>
        <dbReference type="PROSITE" id="PS50885"/>
    </source>
</evidence>
<evidence type="ECO:0000256" key="5">
    <source>
        <dbReference type="SAM" id="Phobius"/>
    </source>
</evidence>
<feature type="coiled-coil region" evidence="4">
    <location>
        <begin position="487"/>
        <end position="521"/>
    </location>
</feature>
<evidence type="ECO:0000313" key="9">
    <source>
        <dbReference type="Proteomes" id="UP001567572"/>
    </source>
</evidence>
<keyword evidence="4" id="KW-0175">Coiled coil</keyword>
<keyword evidence="1 3" id="KW-0807">Transducer</keyword>
<evidence type="ECO:0000256" key="2">
    <source>
        <dbReference type="ARBA" id="ARBA00029447"/>
    </source>
</evidence>
<evidence type="ECO:0000259" key="6">
    <source>
        <dbReference type="PROSITE" id="PS50111"/>
    </source>
</evidence>
<proteinExistence type="inferred from homology"/>
<accession>A0ABD5M3W4</accession>
<dbReference type="SMART" id="SM00283">
    <property type="entry name" value="MA"/>
    <property type="match status" value="1"/>
</dbReference>
<feature type="transmembrane region" description="Helical" evidence="5">
    <location>
        <begin position="189"/>
        <end position="209"/>
    </location>
</feature>